<evidence type="ECO:0000256" key="4">
    <source>
        <dbReference type="ARBA" id="ARBA00023163"/>
    </source>
</evidence>
<comment type="similarity">
    <text evidence="1">Belongs to the LysR transcriptional regulatory family.</text>
</comment>
<dbReference type="PANTHER" id="PTHR30346">
    <property type="entry name" value="TRANSCRIPTIONAL DUAL REGULATOR HCAR-RELATED"/>
    <property type="match status" value="1"/>
</dbReference>
<keyword evidence="2" id="KW-0805">Transcription regulation</keyword>
<dbReference type="SUPFAM" id="SSF46785">
    <property type="entry name" value="Winged helix' DNA-binding domain"/>
    <property type="match status" value="1"/>
</dbReference>
<dbReference type="PANTHER" id="PTHR30346:SF28">
    <property type="entry name" value="HTH-TYPE TRANSCRIPTIONAL REGULATOR CYNR"/>
    <property type="match status" value="1"/>
</dbReference>
<dbReference type="InterPro" id="IPR005119">
    <property type="entry name" value="LysR_subst-bd"/>
</dbReference>
<sequence>MTMAKTGRAYKEITFQQLRSFCETARLGSFTAAAEFLDVSHPTVWKQVHALERELGTQLLEPHGRGSRLTAAGQVLLEMAQPAVTSIGTLTRRFHERLSISVTRLKVVSTPRIIVEDLPECVLQYEKRNPRVQFSLAEETNQEITSAIETGRADLGLTASPGDQDNPRIEYGPGYQLNIYLITRDDHPLAKKRSVRPEDLVDYPIVNTPDSFPNPAVNLQLADLGLFRTQPRRVEAHYAAAIRRYVGLGFGFGLLGRLPNAIPEPGFHERDMSRYFRGSPIRFLWRRGIVLAPAAREFMETVQQMLGASQRRRGPGG</sequence>
<keyword evidence="7" id="KW-1185">Reference proteome</keyword>
<dbReference type="AlphaFoldDB" id="A0A518DYT0"/>
<keyword evidence="4" id="KW-0804">Transcription</keyword>
<dbReference type="SUPFAM" id="SSF53850">
    <property type="entry name" value="Periplasmic binding protein-like II"/>
    <property type="match status" value="1"/>
</dbReference>
<dbReference type="CDD" id="cd05466">
    <property type="entry name" value="PBP2_LTTR_substrate"/>
    <property type="match status" value="1"/>
</dbReference>
<evidence type="ECO:0000256" key="3">
    <source>
        <dbReference type="ARBA" id="ARBA00023125"/>
    </source>
</evidence>
<dbReference type="InterPro" id="IPR000847">
    <property type="entry name" value="LysR_HTH_N"/>
</dbReference>
<protein>
    <submittedName>
        <fullName evidence="6">HTH-type transcriptional regulator CysB</fullName>
    </submittedName>
</protein>
<dbReference type="PROSITE" id="PS50931">
    <property type="entry name" value="HTH_LYSR"/>
    <property type="match status" value="1"/>
</dbReference>
<evidence type="ECO:0000313" key="6">
    <source>
        <dbReference type="EMBL" id="QDU96998.1"/>
    </source>
</evidence>
<dbReference type="GO" id="GO:0003700">
    <property type="term" value="F:DNA-binding transcription factor activity"/>
    <property type="evidence" value="ECO:0007669"/>
    <property type="project" value="InterPro"/>
</dbReference>
<keyword evidence="3" id="KW-0238">DNA-binding</keyword>
<dbReference type="EMBL" id="CP036433">
    <property type="protein sequence ID" value="QDU96998.1"/>
    <property type="molecule type" value="Genomic_DNA"/>
</dbReference>
<dbReference type="Proteomes" id="UP000317648">
    <property type="component" value="Chromosome"/>
</dbReference>
<feature type="domain" description="HTH lysR-type" evidence="5">
    <location>
        <begin position="13"/>
        <end position="70"/>
    </location>
</feature>
<dbReference type="GO" id="GO:0032993">
    <property type="term" value="C:protein-DNA complex"/>
    <property type="evidence" value="ECO:0007669"/>
    <property type="project" value="TreeGrafter"/>
</dbReference>
<dbReference type="InterPro" id="IPR036388">
    <property type="entry name" value="WH-like_DNA-bd_sf"/>
</dbReference>
<evidence type="ECO:0000256" key="1">
    <source>
        <dbReference type="ARBA" id="ARBA00009437"/>
    </source>
</evidence>
<proteinExistence type="inferred from homology"/>
<evidence type="ECO:0000259" key="5">
    <source>
        <dbReference type="PROSITE" id="PS50931"/>
    </source>
</evidence>
<dbReference type="OrthoDB" id="263164at2"/>
<reference evidence="6 7" key="1">
    <citation type="submission" date="2019-02" db="EMBL/GenBank/DDBJ databases">
        <title>Deep-cultivation of Planctomycetes and their phenomic and genomic characterization uncovers novel biology.</title>
        <authorList>
            <person name="Wiegand S."/>
            <person name="Jogler M."/>
            <person name="Boedeker C."/>
            <person name="Pinto D."/>
            <person name="Vollmers J."/>
            <person name="Rivas-Marin E."/>
            <person name="Kohn T."/>
            <person name="Peeters S.H."/>
            <person name="Heuer A."/>
            <person name="Rast P."/>
            <person name="Oberbeckmann S."/>
            <person name="Bunk B."/>
            <person name="Jeske O."/>
            <person name="Meyerdierks A."/>
            <person name="Storesund J.E."/>
            <person name="Kallscheuer N."/>
            <person name="Luecker S."/>
            <person name="Lage O.M."/>
            <person name="Pohl T."/>
            <person name="Merkel B.J."/>
            <person name="Hornburger P."/>
            <person name="Mueller R.-W."/>
            <person name="Bruemmer F."/>
            <person name="Labrenz M."/>
            <person name="Spormann A.M."/>
            <person name="Op den Camp H."/>
            <person name="Overmann J."/>
            <person name="Amann R."/>
            <person name="Jetten M.S.M."/>
            <person name="Mascher T."/>
            <person name="Medema M.H."/>
            <person name="Devos D.P."/>
            <person name="Kaster A.-K."/>
            <person name="Ovreas L."/>
            <person name="Rohde M."/>
            <person name="Galperin M.Y."/>
            <person name="Jogler C."/>
        </authorList>
    </citation>
    <scope>NUCLEOTIDE SEQUENCE [LARGE SCALE GENOMIC DNA]</scope>
    <source>
        <strain evidence="6 7">Pla85_3_4</strain>
    </source>
</reference>
<dbReference type="Pfam" id="PF00126">
    <property type="entry name" value="HTH_1"/>
    <property type="match status" value="1"/>
</dbReference>
<dbReference type="InterPro" id="IPR036390">
    <property type="entry name" value="WH_DNA-bd_sf"/>
</dbReference>
<evidence type="ECO:0000256" key="2">
    <source>
        <dbReference type="ARBA" id="ARBA00023015"/>
    </source>
</evidence>
<dbReference type="Gene3D" id="3.40.190.290">
    <property type="match status" value="1"/>
</dbReference>
<organism evidence="6 7">
    <name type="scientific">Lignipirellula cremea</name>
    <dbReference type="NCBI Taxonomy" id="2528010"/>
    <lineage>
        <taxon>Bacteria</taxon>
        <taxon>Pseudomonadati</taxon>
        <taxon>Planctomycetota</taxon>
        <taxon>Planctomycetia</taxon>
        <taxon>Pirellulales</taxon>
        <taxon>Pirellulaceae</taxon>
        <taxon>Lignipirellula</taxon>
    </lineage>
</organism>
<dbReference type="KEGG" id="lcre:Pla8534_48230"/>
<accession>A0A518DYT0</accession>
<evidence type="ECO:0000313" key="7">
    <source>
        <dbReference type="Proteomes" id="UP000317648"/>
    </source>
</evidence>
<gene>
    <name evidence="6" type="primary">cysB_1</name>
    <name evidence="6" type="ORF">Pla8534_48230</name>
</gene>
<name>A0A518DYT0_9BACT</name>
<dbReference type="Gene3D" id="1.10.10.10">
    <property type="entry name" value="Winged helix-like DNA-binding domain superfamily/Winged helix DNA-binding domain"/>
    <property type="match status" value="1"/>
</dbReference>
<dbReference type="Pfam" id="PF03466">
    <property type="entry name" value="LysR_substrate"/>
    <property type="match status" value="1"/>
</dbReference>
<dbReference type="GO" id="GO:0003677">
    <property type="term" value="F:DNA binding"/>
    <property type="evidence" value="ECO:0007669"/>
    <property type="project" value="UniProtKB-KW"/>
</dbReference>